<name>A0A1G2QYN1_9BACT</name>
<evidence type="ECO:0000313" key="7">
    <source>
        <dbReference type="Proteomes" id="UP000178092"/>
    </source>
</evidence>
<dbReference type="InterPro" id="IPR027417">
    <property type="entry name" value="P-loop_NTPase"/>
</dbReference>
<dbReference type="GO" id="GO:0005524">
    <property type="term" value="F:ATP binding"/>
    <property type="evidence" value="ECO:0007669"/>
    <property type="project" value="UniProtKB-KW"/>
</dbReference>
<evidence type="ECO:0000256" key="4">
    <source>
        <dbReference type="ARBA" id="ARBA00022840"/>
    </source>
</evidence>
<dbReference type="PROSITE" id="PS00211">
    <property type="entry name" value="ABC_TRANSPORTER_1"/>
    <property type="match status" value="1"/>
</dbReference>
<keyword evidence="4" id="KW-0067">ATP-binding</keyword>
<keyword evidence="3" id="KW-0547">Nucleotide-binding</keyword>
<evidence type="ECO:0000256" key="1">
    <source>
        <dbReference type="ARBA" id="ARBA00005417"/>
    </source>
</evidence>
<sequence length="237" mass="26388">MENAIEVTNVAFAYTSSLVVQEVSFCVETGAVTAIIGPNGSGKTTLLKLLLGILKPQKGTISVFGKQPKEARNFIGYVPQKFSFDRTFPLTVWEFLKFSHFECPSQKIEEYLNFFGMAQAKTALVGSLSGGQLQRVLLVRAMIHDPKILYLDEPSAGIDVGGEQTFYELVDRLHKQYKNTIVMVSHELDVVFHFATQVICLNKKLLCEGAPRDVLTPELLEQIFGMGATLYHHASLR</sequence>
<dbReference type="InterPro" id="IPR003439">
    <property type="entry name" value="ABC_transporter-like_ATP-bd"/>
</dbReference>
<evidence type="ECO:0000313" key="6">
    <source>
        <dbReference type="EMBL" id="OHA65735.1"/>
    </source>
</evidence>
<dbReference type="AlphaFoldDB" id="A0A1G2QYN1"/>
<organism evidence="6 7">
    <name type="scientific">Candidatus Wildermuthbacteria bacterium RIFCSPHIGHO2_02_FULL_45_25</name>
    <dbReference type="NCBI Taxonomy" id="1802450"/>
    <lineage>
        <taxon>Bacteria</taxon>
        <taxon>Candidatus Wildermuthiibacteriota</taxon>
    </lineage>
</organism>
<dbReference type="InterPro" id="IPR050153">
    <property type="entry name" value="Metal_Ion_Import_ABC"/>
</dbReference>
<dbReference type="InterPro" id="IPR003593">
    <property type="entry name" value="AAA+_ATPase"/>
</dbReference>
<dbReference type="Pfam" id="PF00005">
    <property type="entry name" value="ABC_tran"/>
    <property type="match status" value="1"/>
</dbReference>
<dbReference type="PANTHER" id="PTHR42734:SF17">
    <property type="entry name" value="METAL TRANSPORT SYSTEM ATP-BINDING PROTEIN TM_0124-RELATED"/>
    <property type="match status" value="1"/>
</dbReference>
<comment type="similarity">
    <text evidence="1">Belongs to the ABC transporter superfamily.</text>
</comment>
<dbReference type="PROSITE" id="PS50893">
    <property type="entry name" value="ABC_TRANSPORTER_2"/>
    <property type="match status" value="1"/>
</dbReference>
<comment type="caution">
    <text evidence="6">The sequence shown here is derived from an EMBL/GenBank/DDBJ whole genome shotgun (WGS) entry which is preliminary data.</text>
</comment>
<dbReference type="Gene3D" id="3.40.50.300">
    <property type="entry name" value="P-loop containing nucleotide triphosphate hydrolases"/>
    <property type="match status" value="1"/>
</dbReference>
<dbReference type="Proteomes" id="UP000178092">
    <property type="component" value="Unassembled WGS sequence"/>
</dbReference>
<dbReference type="InterPro" id="IPR017871">
    <property type="entry name" value="ABC_transporter-like_CS"/>
</dbReference>
<feature type="domain" description="ABC transporter" evidence="5">
    <location>
        <begin position="5"/>
        <end position="228"/>
    </location>
</feature>
<keyword evidence="2" id="KW-0813">Transport</keyword>
<dbReference type="EMBL" id="MHTV01000042">
    <property type="protein sequence ID" value="OHA65735.1"/>
    <property type="molecule type" value="Genomic_DNA"/>
</dbReference>
<dbReference type="SUPFAM" id="SSF52540">
    <property type="entry name" value="P-loop containing nucleoside triphosphate hydrolases"/>
    <property type="match status" value="1"/>
</dbReference>
<gene>
    <name evidence="6" type="ORF">A3C04_02360</name>
</gene>
<reference evidence="6 7" key="1">
    <citation type="journal article" date="2016" name="Nat. Commun.">
        <title>Thousands of microbial genomes shed light on interconnected biogeochemical processes in an aquifer system.</title>
        <authorList>
            <person name="Anantharaman K."/>
            <person name="Brown C.T."/>
            <person name="Hug L.A."/>
            <person name="Sharon I."/>
            <person name="Castelle C.J."/>
            <person name="Probst A.J."/>
            <person name="Thomas B.C."/>
            <person name="Singh A."/>
            <person name="Wilkins M.J."/>
            <person name="Karaoz U."/>
            <person name="Brodie E.L."/>
            <person name="Williams K.H."/>
            <person name="Hubbard S.S."/>
            <person name="Banfield J.F."/>
        </authorList>
    </citation>
    <scope>NUCLEOTIDE SEQUENCE [LARGE SCALE GENOMIC DNA]</scope>
</reference>
<evidence type="ECO:0000256" key="3">
    <source>
        <dbReference type="ARBA" id="ARBA00022741"/>
    </source>
</evidence>
<dbReference type="SMART" id="SM00382">
    <property type="entry name" value="AAA"/>
    <property type="match status" value="1"/>
</dbReference>
<dbReference type="GO" id="GO:0016887">
    <property type="term" value="F:ATP hydrolysis activity"/>
    <property type="evidence" value="ECO:0007669"/>
    <property type="project" value="InterPro"/>
</dbReference>
<protein>
    <recommendedName>
        <fullName evidence="5">ABC transporter domain-containing protein</fullName>
    </recommendedName>
</protein>
<evidence type="ECO:0000259" key="5">
    <source>
        <dbReference type="PROSITE" id="PS50893"/>
    </source>
</evidence>
<proteinExistence type="inferred from homology"/>
<dbReference type="PANTHER" id="PTHR42734">
    <property type="entry name" value="METAL TRANSPORT SYSTEM ATP-BINDING PROTEIN TM_0124-RELATED"/>
    <property type="match status" value="1"/>
</dbReference>
<evidence type="ECO:0000256" key="2">
    <source>
        <dbReference type="ARBA" id="ARBA00022448"/>
    </source>
</evidence>
<accession>A0A1G2QYN1</accession>